<dbReference type="PANTHER" id="PTHR24099">
    <property type="entry name" value="E3 UBIQUITIN-PROTEIN LIGASE TRIM36-RELATED"/>
    <property type="match status" value="1"/>
</dbReference>
<dbReference type="InterPro" id="IPR013783">
    <property type="entry name" value="Ig-like_fold"/>
</dbReference>
<dbReference type="Pfam" id="PF00643">
    <property type="entry name" value="zf-B_box"/>
    <property type="match status" value="1"/>
</dbReference>
<dbReference type="SUPFAM" id="SSF49265">
    <property type="entry name" value="Fibronectin type III"/>
    <property type="match status" value="1"/>
</dbReference>
<evidence type="ECO:0000256" key="4">
    <source>
        <dbReference type="ARBA" id="ARBA00023054"/>
    </source>
</evidence>
<sequence length="852" mass="94424">MEEELQCPVCHCIFNDPVILPCTHNVCFQCANTLIHKVIDLPPAYNIETSFPHHEPDKVSLLSETVLSDSDSGYSASSASSGTSDTPTPSSSTPTIVTSDPFSSLVPTHTVTQASTTTTPTGVNLPALPDSISCLTCPICHRASFVDDRGVNGLPRNKAMNSIVGRYTRTIDSSLRPPTLSPNASPVRKPPISPKKPATPVLRRHTKTVHNCQICEGDPANEASVKCLQCEVLYCASCRDRCHPPRGPLARHTLVDVDADKPEPTRRPAYPTLPNKPSLKNGVRLPSCSHHPTEKTSLYCSSCHLPLCVLCQDEGRHKNHDLKPIGALYKSRKSQLSQQMGSLSSKARQAKDLVMSLRGMPSEIEKFSTELESKTVTQLDHLMSLLQRKKDELLQKIAKERETSIVQDQLQQSTMKLRNTTGLLEYCIEVMKDNDPSAFLQVSQSLTERVSCNEQQWNGRNLISKTKPEFDMDIVTSPLAMEIENLDFFQMKVPGKPSIRADECGARNNTVTLSWLPAPNSIVDSFRLEMDDGNNGNYREVYAGKETVCTVDGLHFNSVYRARVRAVNKAGPSPHSDPLQLQTSEVASFQWDPTQGHCDVRLSNNNCTVTSNSFDDRVVLGSVGFSRGIHYWEFSVDRYEGRPDPSFGVAFYDVDKSQLLGKESRGWGMYIDESRSWLMHANEHSNRHEVGIKVGSRVGVLLDIARSLLSFYVDGKPQGNPMTLPTSQGNYHPSGRKQALYFPAISVNRNVEVTLHTGLRSPIQPLQLYRNRMQESSSYSGFSRIQKSPDCPHRGRNLSSSDLRLPSMEAKKFPPPPPIRRGGSTGNMSTRSDGESSDSTSAKSLRSFFHKK</sequence>
<feature type="region of interest" description="Disordered" evidence="6">
    <location>
        <begin position="73"/>
        <end position="104"/>
    </location>
</feature>
<dbReference type="SMART" id="SM00449">
    <property type="entry name" value="SPRY"/>
    <property type="match status" value="1"/>
</dbReference>
<dbReference type="SMART" id="SM00184">
    <property type="entry name" value="RING"/>
    <property type="match status" value="1"/>
</dbReference>
<dbReference type="InterPro" id="IPR036116">
    <property type="entry name" value="FN3_sf"/>
</dbReference>
<keyword evidence="4" id="KW-0175">Coiled coil</keyword>
<evidence type="ECO:0000256" key="3">
    <source>
        <dbReference type="ARBA" id="ARBA00022833"/>
    </source>
</evidence>
<feature type="compositionally biased region" description="Low complexity" evidence="6">
    <location>
        <begin position="73"/>
        <end position="101"/>
    </location>
</feature>
<dbReference type="CDD" id="cd12889">
    <property type="entry name" value="SPRY_PRY_TRIM67_9"/>
    <property type="match status" value="1"/>
</dbReference>
<feature type="domain" description="B box-type" evidence="7">
    <location>
        <begin position="283"/>
        <end position="325"/>
    </location>
</feature>
<gene>
    <name evidence="11" type="primary">Ci-ZF(Bbox/RING)-3</name>
</gene>
<accession>Q1RLF4</accession>
<feature type="domain" description="COS" evidence="10">
    <location>
        <begin position="431"/>
        <end position="489"/>
    </location>
</feature>
<dbReference type="InterPro" id="IPR000315">
    <property type="entry name" value="Znf_B-box"/>
</dbReference>
<feature type="non-terminal residue" evidence="11">
    <location>
        <position position="1"/>
    </location>
</feature>
<dbReference type="Gene3D" id="2.60.120.920">
    <property type="match status" value="1"/>
</dbReference>
<proteinExistence type="evidence at transcript level"/>
<dbReference type="PANTHER" id="PTHR24099:SF15">
    <property type="entry name" value="E3 UBIQUITIN-PROTEIN LIGASE TRIM9"/>
    <property type="match status" value="1"/>
</dbReference>
<dbReference type="InterPro" id="IPR001870">
    <property type="entry name" value="B30.2/SPRY"/>
</dbReference>
<dbReference type="InterPro" id="IPR013320">
    <property type="entry name" value="ConA-like_dom_sf"/>
</dbReference>
<evidence type="ECO:0000256" key="6">
    <source>
        <dbReference type="SAM" id="MobiDB-lite"/>
    </source>
</evidence>
<dbReference type="Gene3D" id="4.10.830.40">
    <property type="match status" value="1"/>
</dbReference>
<dbReference type="InterPro" id="IPR043136">
    <property type="entry name" value="B30.2/SPRY_sf"/>
</dbReference>
<dbReference type="PROSITE" id="PS50188">
    <property type="entry name" value="B302_SPRY"/>
    <property type="match status" value="1"/>
</dbReference>
<keyword evidence="2 5" id="KW-0863">Zinc-finger</keyword>
<dbReference type="EMBL" id="BR000080">
    <property type="protein sequence ID" value="FAA00111.1"/>
    <property type="molecule type" value="mRNA"/>
</dbReference>
<evidence type="ECO:0000313" key="11">
    <source>
        <dbReference type="EMBL" id="FAA00111.1"/>
    </source>
</evidence>
<dbReference type="CDD" id="cd00063">
    <property type="entry name" value="FN3"/>
    <property type="match status" value="1"/>
</dbReference>
<dbReference type="Gene3D" id="2.60.40.10">
    <property type="entry name" value="Immunoglobulins"/>
    <property type="match status" value="1"/>
</dbReference>
<dbReference type="Pfam" id="PF22586">
    <property type="entry name" value="ANCHR-like_BBOX"/>
    <property type="match status" value="1"/>
</dbReference>
<dbReference type="InterPro" id="IPR003877">
    <property type="entry name" value="SPRY_dom"/>
</dbReference>
<dbReference type="InterPro" id="IPR017903">
    <property type="entry name" value="COS_domain"/>
</dbReference>
<dbReference type="CDD" id="cd16576">
    <property type="entry name" value="RING-HC_TRIM9-like_C-I"/>
    <property type="match status" value="1"/>
</dbReference>
<name>Q1RLF4_CIOIN</name>
<evidence type="ECO:0000259" key="8">
    <source>
        <dbReference type="PROSITE" id="PS50188"/>
    </source>
</evidence>
<feature type="domain" description="B box-type" evidence="7">
    <location>
        <begin position="210"/>
        <end position="257"/>
    </location>
</feature>
<evidence type="ECO:0000259" key="10">
    <source>
        <dbReference type="PROSITE" id="PS51262"/>
    </source>
</evidence>
<dbReference type="FunFam" id="2.60.40.10:FF:000178">
    <property type="entry name" value="E3 ubiquitin-protein ligase TRIM9 isoform X1"/>
    <property type="match status" value="1"/>
</dbReference>
<keyword evidence="3" id="KW-0862">Zinc</keyword>
<dbReference type="Pfam" id="PF00041">
    <property type="entry name" value="fn3"/>
    <property type="match status" value="1"/>
</dbReference>
<dbReference type="InterPro" id="IPR050617">
    <property type="entry name" value="E3_ligase_FN3/SPRY"/>
</dbReference>
<dbReference type="SMART" id="SM00336">
    <property type="entry name" value="BBOX"/>
    <property type="match status" value="2"/>
</dbReference>
<dbReference type="Gene3D" id="3.30.40.10">
    <property type="entry name" value="Zinc/RING finger domain, C3HC4 (zinc finger)"/>
    <property type="match status" value="1"/>
</dbReference>
<keyword evidence="1" id="KW-0479">Metal-binding</keyword>
<evidence type="ECO:0000259" key="9">
    <source>
        <dbReference type="PROSITE" id="PS50853"/>
    </source>
</evidence>
<evidence type="ECO:0000256" key="2">
    <source>
        <dbReference type="ARBA" id="ARBA00022771"/>
    </source>
</evidence>
<dbReference type="SUPFAM" id="SSF49899">
    <property type="entry name" value="Concanavalin A-like lectins/glucanases"/>
    <property type="match status" value="1"/>
</dbReference>
<dbReference type="PROSITE" id="PS51262">
    <property type="entry name" value="COS"/>
    <property type="match status" value="1"/>
</dbReference>
<dbReference type="GO" id="GO:0008270">
    <property type="term" value="F:zinc ion binding"/>
    <property type="evidence" value="ECO:0007669"/>
    <property type="project" value="UniProtKB-KW"/>
</dbReference>
<feature type="domain" description="Fibronectin type-III" evidence="9">
    <location>
        <begin position="493"/>
        <end position="586"/>
    </location>
</feature>
<evidence type="ECO:0000256" key="1">
    <source>
        <dbReference type="ARBA" id="ARBA00022723"/>
    </source>
</evidence>
<dbReference type="Gene3D" id="1.20.5.170">
    <property type="match status" value="1"/>
</dbReference>
<dbReference type="SUPFAM" id="SSF57845">
    <property type="entry name" value="B-box zinc-binding domain"/>
    <property type="match status" value="1"/>
</dbReference>
<dbReference type="PROSITE" id="PS50853">
    <property type="entry name" value="FN3"/>
    <property type="match status" value="1"/>
</dbReference>
<dbReference type="Pfam" id="PF00622">
    <property type="entry name" value="SPRY"/>
    <property type="match status" value="1"/>
</dbReference>
<dbReference type="AlphaFoldDB" id="Q1RLF4"/>
<dbReference type="Gene3D" id="3.30.160.60">
    <property type="entry name" value="Classic Zinc Finger"/>
    <property type="match status" value="1"/>
</dbReference>
<dbReference type="InterPro" id="IPR003649">
    <property type="entry name" value="Bbox_C"/>
</dbReference>
<evidence type="ECO:0000256" key="5">
    <source>
        <dbReference type="PROSITE-ProRule" id="PRU00024"/>
    </source>
</evidence>
<dbReference type="InterPro" id="IPR013083">
    <property type="entry name" value="Znf_RING/FYVE/PHD"/>
</dbReference>
<organism evidence="11">
    <name type="scientific">Ciona intestinalis</name>
    <name type="common">Transparent sea squirt</name>
    <name type="synonym">Ascidia intestinalis</name>
    <dbReference type="NCBI Taxonomy" id="7719"/>
    <lineage>
        <taxon>Eukaryota</taxon>
        <taxon>Metazoa</taxon>
        <taxon>Chordata</taxon>
        <taxon>Tunicata</taxon>
        <taxon>Ascidiacea</taxon>
        <taxon>Phlebobranchia</taxon>
        <taxon>Cionidae</taxon>
        <taxon>Ciona</taxon>
    </lineage>
</organism>
<dbReference type="SUPFAM" id="SSF57850">
    <property type="entry name" value="RING/U-box"/>
    <property type="match status" value="1"/>
</dbReference>
<evidence type="ECO:0000259" key="7">
    <source>
        <dbReference type="PROSITE" id="PS50119"/>
    </source>
</evidence>
<dbReference type="InterPro" id="IPR003961">
    <property type="entry name" value="FN3_dom"/>
</dbReference>
<dbReference type="SMART" id="SM00502">
    <property type="entry name" value="BBC"/>
    <property type="match status" value="1"/>
</dbReference>
<feature type="domain" description="B30.2/SPRY" evidence="8">
    <location>
        <begin position="569"/>
        <end position="762"/>
    </location>
</feature>
<feature type="compositionally biased region" description="Polar residues" evidence="6">
    <location>
        <begin position="826"/>
        <end position="844"/>
    </location>
</feature>
<dbReference type="SMART" id="SM00060">
    <property type="entry name" value="FN3"/>
    <property type="match status" value="1"/>
</dbReference>
<dbReference type="InterPro" id="IPR001841">
    <property type="entry name" value="Znf_RING"/>
</dbReference>
<feature type="region of interest" description="Disordered" evidence="6">
    <location>
        <begin position="779"/>
        <end position="852"/>
    </location>
</feature>
<protein>
    <submittedName>
        <fullName evidence="11">Zinc finger protein</fullName>
    </submittedName>
</protein>
<dbReference type="PROSITE" id="PS50119">
    <property type="entry name" value="ZF_BBOX"/>
    <property type="match status" value="2"/>
</dbReference>
<reference evidence="11" key="1">
    <citation type="journal article" date="2006" name="Dev. Biol.">
        <title>Systematic analysis of embryonic expression profiles of zinc finger genes in Ciona intestinalis.</title>
        <authorList>
            <person name="Miwata K."/>
            <person name="Chiba T."/>
            <person name="Horii R."/>
            <person name="Yamada L."/>
            <person name="Kubo A."/>
            <person name="Miyamura D."/>
            <person name="Satoh N."/>
            <person name="Satou Y."/>
        </authorList>
    </citation>
    <scope>NUCLEOTIDE SEQUENCE</scope>
</reference>
<feature type="region of interest" description="Disordered" evidence="6">
    <location>
        <begin position="172"/>
        <end position="203"/>
    </location>
</feature>
<dbReference type="CDD" id="cd19803">
    <property type="entry name" value="Bbox1_TRIM9-like_C-I"/>
    <property type="match status" value="1"/>
</dbReference>